<sequence>MIIPQALKASQVTLLGYGALLSESSSRLTFPDLTNFRHVRVKGLKRVFAHPHIYLVKEGLLDPSTSLHLASLSAEKSQTEESSFVVAAFDVTLDDVQRENFIRREPEYDIVSTDYYDLNDDNGEKSHPLGNGVICLRSKDENLRDIEYLHSISQNLKEKGGIWHWSEDSGLLPATIYLRHCLLAVEKAGGAAYESFLEETYLADRKTTLKEYMNEYGEEVMSSRPPSHLAHRFGG</sequence>
<organism evidence="1 2">
    <name type="scientific">Chaetoceros tenuissimus</name>
    <dbReference type="NCBI Taxonomy" id="426638"/>
    <lineage>
        <taxon>Eukaryota</taxon>
        <taxon>Sar</taxon>
        <taxon>Stramenopiles</taxon>
        <taxon>Ochrophyta</taxon>
        <taxon>Bacillariophyta</taxon>
        <taxon>Coscinodiscophyceae</taxon>
        <taxon>Chaetocerotophycidae</taxon>
        <taxon>Chaetocerotales</taxon>
        <taxon>Chaetocerotaceae</taxon>
        <taxon>Chaetoceros</taxon>
    </lineage>
</organism>
<gene>
    <name evidence="1" type="ORF">CTEN210_02221</name>
</gene>
<dbReference type="AlphaFoldDB" id="A0AAD3CGM2"/>
<comment type="caution">
    <text evidence="1">The sequence shown here is derived from an EMBL/GenBank/DDBJ whole genome shotgun (WGS) entry which is preliminary data.</text>
</comment>
<evidence type="ECO:0000313" key="1">
    <source>
        <dbReference type="EMBL" id="GFH45747.1"/>
    </source>
</evidence>
<evidence type="ECO:0008006" key="3">
    <source>
        <dbReference type="Google" id="ProtNLM"/>
    </source>
</evidence>
<dbReference type="EMBL" id="BLLK01000022">
    <property type="protein sequence ID" value="GFH45747.1"/>
    <property type="molecule type" value="Genomic_DNA"/>
</dbReference>
<reference evidence="1 2" key="1">
    <citation type="journal article" date="2021" name="Sci. Rep.">
        <title>The genome of the diatom Chaetoceros tenuissimus carries an ancient integrated fragment of an extant virus.</title>
        <authorList>
            <person name="Hongo Y."/>
            <person name="Kimura K."/>
            <person name="Takaki Y."/>
            <person name="Yoshida Y."/>
            <person name="Baba S."/>
            <person name="Kobayashi G."/>
            <person name="Nagasaki K."/>
            <person name="Hano T."/>
            <person name="Tomaru Y."/>
        </authorList>
    </citation>
    <scope>NUCLEOTIDE SEQUENCE [LARGE SCALE GENOMIC DNA]</scope>
    <source>
        <strain evidence="1 2">NIES-3715</strain>
    </source>
</reference>
<proteinExistence type="predicted"/>
<protein>
    <recommendedName>
        <fullName evidence="3">Gamma-glutamylcyclotransferase</fullName>
    </recommendedName>
</protein>
<dbReference type="PANTHER" id="PTHR35748">
    <property type="entry name" value="OS05G0358400 PROTEIN"/>
    <property type="match status" value="1"/>
</dbReference>
<accession>A0AAD3CGM2</accession>
<dbReference type="Proteomes" id="UP001054902">
    <property type="component" value="Unassembled WGS sequence"/>
</dbReference>
<keyword evidence="2" id="KW-1185">Reference proteome</keyword>
<evidence type="ECO:0000313" key="2">
    <source>
        <dbReference type="Proteomes" id="UP001054902"/>
    </source>
</evidence>
<name>A0AAD3CGM2_9STRA</name>
<dbReference type="PANTHER" id="PTHR35748:SF1">
    <property type="entry name" value="OS05G0358400 PROTEIN"/>
    <property type="match status" value="1"/>
</dbReference>